<keyword evidence="7" id="KW-1185">Reference proteome</keyword>
<dbReference type="InterPro" id="IPR008909">
    <property type="entry name" value="DALR_anticod-bd"/>
</dbReference>
<reference evidence="6 7" key="1">
    <citation type="submission" date="2012-06" db="EMBL/GenBank/DDBJ databases">
        <title>Finished chromosome of genome of Microcoleus sp. PCC 7113.</title>
        <authorList>
            <consortium name="US DOE Joint Genome Institute"/>
            <person name="Gugger M."/>
            <person name="Coursin T."/>
            <person name="Rippka R."/>
            <person name="Tandeau De Marsac N."/>
            <person name="Huntemann M."/>
            <person name="Wei C.-L."/>
            <person name="Han J."/>
            <person name="Detter J.C."/>
            <person name="Han C."/>
            <person name="Tapia R."/>
            <person name="Chen A."/>
            <person name="Kyrpides N."/>
            <person name="Mavromatis K."/>
            <person name="Markowitz V."/>
            <person name="Szeto E."/>
            <person name="Ivanova N."/>
            <person name="Pagani I."/>
            <person name="Pati A."/>
            <person name="Goodwin L."/>
            <person name="Nordberg H.P."/>
            <person name="Cantor M.N."/>
            <person name="Hua S.X."/>
            <person name="Woyke T."/>
            <person name="Kerfeld C.A."/>
        </authorList>
    </citation>
    <scope>NUCLEOTIDE SEQUENCE [LARGE SCALE GENOMIC DNA]</scope>
    <source>
        <strain evidence="6 7">PCC 7113</strain>
    </source>
</reference>
<dbReference type="SUPFAM" id="SSF47323">
    <property type="entry name" value="Anticodon-binding domain of a subclass of class I aminoacyl-tRNA synthetases"/>
    <property type="match status" value="1"/>
</dbReference>
<evidence type="ECO:0000256" key="1">
    <source>
        <dbReference type="ARBA" id="ARBA00022598"/>
    </source>
</evidence>
<evidence type="ECO:0000313" key="6">
    <source>
        <dbReference type="EMBL" id="AFZ17863.1"/>
    </source>
</evidence>
<dbReference type="GO" id="GO:0004814">
    <property type="term" value="F:arginine-tRNA ligase activity"/>
    <property type="evidence" value="ECO:0007669"/>
    <property type="project" value="InterPro"/>
</dbReference>
<sequence>MESKVTKNTSNCWSFSISLFGNSVAIKPVLQQQILASIALLGRSLVTNELPDKLKITVERIPVHRLSDDRGVIYRSAIALKLAPLWQLPPLDIAYQLAECMAIGEQNTADAETGNWEQQSISSQNFKAQSPIPSQVGLDFSLQVFSPGWIQFRLSDRGLATWLQQLIEIPPVLSHGELGSRGKSLRSLTPTGYERPYSPDAKIPEQNQRTETEPVNQAHSLFRVQYAHARCCSLLRLAHRQSLINLSDLDGITPHWEWLEPNPIPWLYGNPEMECSPIRLRLEHPAERGLIALVLDGTEQLTRLTPIRALELANALSHGFEKFYSACRIWGEVKTETPQLAQARLGLVAITQKLLRSLLQDQLNVIAPIEL</sequence>
<dbReference type="Proteomes" id="UP000010471">
    <property type="component" value="Chromosome"/>
</dbReference>
<protein>
    <submittedName>
        <fullName evidence="6">Arginyl-tRNA synthetase</fullName>
    </submittedName>
</protein>
<dbReference type="InterPro" id="IPR009080">
    <property type="entry name" value="tRNAsynth_Ia_anticodon-bd"/>
</dbReference>
<keyword evidence="6" id="KW-0030">Aminoacyl-tRNA synthetase</keyword>
<dbReference type="HOGENOM" id="CLU_063433_0_0_3"/>
<dbReference type="KEGG" id="mic:Mic7113_2017"/>
<name>K9WC96_9CYAN</name>
<keyword evidence="3" id="KW-0067">ATP-binding</keyword>
<dbReference type="EMBL" id="CP003630">
    <property type="protein sequence ID" value="AFZ17863.1"/>
    <property type="molecule type" value="Genomic_DNA"/>
</dbReference>
<dbReference type="GO" id="GO:0005524">
    <property type="term" value="F:ATP binding"/>
    <property type="evidence" value="ECO:0007669"/>
    <property type="project" value="UniProtKB-KW"/>
</dbReference>
<keyword evidence="2" id="KW-0547">Nucleotide-binding</keyword>
<evidence type="ECO:0000313" key="7">
    <source>
        <dbReference type="Proteomes" id="UP000010471"/>
    </source>
</evidence>
<evidence type="ECO:0000256" key="3">
    <source>
        <dbReference type="ARBA" id="ARBA00022840"/>
    </source>
</evidence>
<evidence type="ECO:0000256" key="4">
    <source>
        <dbReference type="SAM" id="MobiDB-lite"/>
    </source>
</evidence>
<dbReference type="Pfam" id="PF05746">
    <property type="entry name" value="DALR_1"/>
    <property type="match status" value="1"/>
</dbReference>
<dbReference type="SMART" id="SM00836">
    <property type="entry name" value="DALR_1"/>
    <property type="match status" value="1"/>
</dbReference>
<accession>K9WC96</accession>
<proteinExistence type="predicted"/>
<dbReference type="Gene3D" id="1.10.730.10">
    <property type="entry name" value="Isoleucyl-tRNA Synthetase, Domain 1"/>
    <property type="match status" value="1"/>
</dbReference>
<feature type="region of interest" description="Disordered" evidence="4">
    <location>
        <begin position="179"/>
        <end position="211"/>
    </location>
</feature>
<dbReference type="GO" id="GO:0006420">
    <property type="term" value="P:arginyl-tRNA aminoacylation"/>
    <property type="evidence" value="ECO:0007669"/>
    <property type="project" value="InterPro"/>
</dbReference>
<keyword evidence="1" id="KW-0436">Ligase</keyword>
<feature type="domain" description="DALR anticodon binding" evidence="5">
    <location>
        <begin position="224"/>
        <end position="363"/>
    </location>
</feature>
<dbReference type="eggNOG" id="COG0018">
    <property type="taxonomic scope" value="Bacteria"/>
</dbReference>
<dbReference type="AlphaFoldDB" id="K9WC96"/>
<evidence type="ECO:0000259" key="5">
    <source>
        <dbReference type="SMART" id="SM00836"/>
    </source>
</evidence>
<dbReference type="OrthoDB" id="9805987at2"/>
<organism evidence="6 7">
    <name type="scientific">Allocoleopsis franciscana PCC 7113</name>
    <dbReference type="NCBI Taxonomy" id="1173027"/>
    <lineage>
        <taxon>Bacteria</taxon>
        <taxon>Bacillati</taxon>
        <taxon>Cyanobacteriota</taxon>
        <taxon>Cyanophyceae</taxon>
        <taxon>Coleofasciculales</taxon>
        <taxon>Coleofasciculaceae</taxon>
        <taxon>Allocoleopsis</taxon>
        <taxon>Allocoleopsis franciscana</taxon>
    </lineage>
</organism>
<evidence type="ECO:0000256" key="2">
    <source>
        <dbReference type="ARBA" id="ARBA00022741"/>
    </source>
</evidence>
<gene>
    <name evidence="6" type="ORF">Mic7113_2017</name>
</gene>
<dbReference type="STRING" id="1173027.Mic7113_2017"/>